<accession>A0AAN9N0U8</accession>
<name>A0AAN9N0U8_CANGL</name>
<sequence length="83" mass="9402">MHMLKGRSVGCVPVLVTKKAEFDRVGTSEVNHSFGVAIFAGQYEIPRPVRLDLYGRHSRKSLHEKHNTFAGIRVVQNRLNTRS</sequence>
<proteinExistence type="predicted"/>
<evidence type="ECO:0000313" key="2">
    <source>
        <dbReference type="Proteomes" id="UP001367508"/>
    </source>
</evidence>
<gene>
    <name evidence="1" type="ORF">VNO77_03971</name>
</gene>
<evidence type="ECO:0000313" key="1">
    <source>
        <dbReference type="EMBL" id="KAK7361882.1"/>
    </source>
</evidence>
<reference evidence="1 2" key="1">
    <citation type="submission" date="2024-01" db="EMBL/GenBank/DDBJ databases">
        <title>The genomes of 5 underutilized Papilionoideae crops provide insights into root nodulation and disease resistanc.</title>
        <authorList>
            <person name="Jiang F."/>
        </authorList>
    </citation>
    <scope>NUCLEOTIDE SEQUENCE [LARGE SCALE GENOMIC DNA]</scope>
    <source>
        <strain evidence="1">LVBAO_FW01</strain>
        <tissue evidence="1">Leaves</tissue>
    </source>
</reference>
<protein>
    <submittedName>
        <fullName evidence="1">Uncharacterized protein</fullName>
    </submittedName>
</protein>
<keyword evidence="2" id="KW-1185">Reference proteome</keyword>
<comment type="caution">
    <text evidence="1">The sequence shown here is derived from an EMBL/GenBank/DDBJ whole genome shotgun (WGS) entry which is preliminary data.</text>
</comment>
<dbReference type="EMBL" id="JAYMYQ010000001">
    <property type="protein sequence ID" value="KAK7361882.1"/>
    <property type="molecule type" value="Genomic_DNA"/>
</dbReference>
<dbReference type="AlphaFoldDB" id="A0AAN9N0U8"/>
<organism evidence="1 2">
    <name type="scientific">Canavalia gladiata</name>
    <name type="common">Sword bean</name>
    <name type="synonym">Dolichos gladiatus</name>
    <dbReference type="NCBI Taxonomy" id="3824"/>
    <lineage>
        <taxon>Eukaryota</taxon>
        <taxon>Viridiplantae</taxon>
        <taxon>Streptophyta</taxon>
        <taxon>Embryophyta</taxon>
        <taxon>Tracheophyta</taxon>
        <taxon>Spermatophyta</taxon>
        <taxon>Magnoliopsida</taxon>
        <taxon>eudicotyledons</taxon>
        <taxon>Gunneridae</taxon>
        <taxon>Pentapetalae</taxon>
        <taxon>rosids</taxon>
        <taxon>fabids</taxon>
        <taxon>Fabales</taxon>
        <taxon>Fabaceae</taxon>
        <taxon>Papilionoideae</taxon>
        <taxon>50 kb inversion clade</taxon>
        <taxon>NPAAA clade</taxon>
        <taxon>indigoferoid/millettioid clade</taxon>
        <taxon>Phaseoleae</taxon>
        <taxon>Canavalia</taxon>
    </lineage>
</organism>
<dbReference type="Proteomes" id="UP001367508">
    <property type="component" value="Unassembled WGS sequence"/>
</dbReference>